<name>A0A841R9S4_9SPIO</name>
<evidence type="ECO:0000256" key="2">
    <source>
        <dbReference type="ARBA" id="ARBA00022448"/>
    </source>
</evidence>
<feature type="transmembrane region" description="Helical" evidence="7">
    <location>
        <begin position="75"/>
        <end position="94"/>
    </location>
</feature>
<keyword evidence="6 7" id="KW-0472">Membrane</keyword>
<comment type="similarity">
    <text evidence="7">Belongs to the binding-protein-dependent transport system permease family.</text>
</comment>
<dbReference type="SUPFAM" id="SSF161098">
    <property type="entry name" value="MetI-like"/>
    <property type="match status" value="1"/>
</dbReference>
<evidence type="ECO:0000256" key="4">
    <source>
        <dbReference type="ARBA" id="ARBA00022692"/>
    </source>
</evidence>
<comment type="caution">
    <text evidence="9">The sequence shown here is derived from an EMBL/GenBank/DDBJ whole genome shotgun (WGS) entry which is preliminary data.</text>
</comment>
<dbReference type="GO" id="GO:0005886">
    <property type="term" value="C:plasma membrane"/>
    <property type="evidence" value="ECO:0007669"/>
    <property type="project" value="UniProtKB-SubCell"/>
</dbReference>
<dbReference type="PROSITE" id="PS50928">
    <property type="entry name" value="ABC_TM1"/>
    <property type="match status" value="1"/>
</dbReference>
<keyword evidence="3" id="KW-1003">Cell membrane</keyword>
<evidence type="ECO:0000256" key="5">
    <source>
        <dbReference type="ARBA" id="ARBA00022989"/>
    </source>
</evidence>
<dbReference type="CDD" id="cd06261">
    <property type="entry name" value="TM_PBP2"/>
    <property type="match status" value="1"/>
</dbReference>
<protein>
    <submittedName>
        <fullName evidence="9">Multiple sugar transport system permease protein</fullName>
    </submittedName>
</protein>
<comment type="subcellular location">
    <subcellularLocation>
        <location evidence="1 7">Cell membrane</location>
        <topology evidence="1 7">Multi-pass membrane protein</topology>
    </subcellularLocation>
</comment>
<proteinExistence type="inferred from homology"/>
<dbReference type="InterPro" id="IPR000515">
    <property type="entry name" value="MetI-like"/>
</dbReference>
<feature type="transmembrane region" description="Helical" evidence="7">
    <location>
        <begin position="262"/>
        <end position="284"/>
    </location>
</feature>
<dbReference type="EMBL" id="JACHGJ010000002">
    <property type="protein sequence ID" value="MBB6479987.1"/>
    <property type="molecule type" value="Genomic_DNA"/>
</dbReference>
<evidence type="ECO:0000256" key="1">
    <source>
        <dbReference type="ARBA" id="ARBA00004651"/>
    </source>
</evidence>
<sequence>MRTIKSFNYSVVFFLFPFMAIYLVFQIFPLFHALFASFFKWDLLTSGMTFKGLANYTRMLKDPTFWSSFFNTLKFVLYSTPLLIIIGLIFAILLNKKSKVNSSFRTAFFAPYVFSVSVTTLIWGFMFNPQKGLIGKAFTFLDLPVINWLTDPHFAMAAIIICTLWWTVGFNMILLLAGLQDIDPFIYEASSIDGAKWYHDFFHITVPSLKRTIELVAILQIIASFQIFGQVYILTKGGPGGTTRVLIQYIYETGFRDYQLGYASAMAVFLFLAMFAISLIQLTFKSEKKNAKE</sequence>
<feature type="transmembrane region" description="Helical" evidence="7">
    <location>
        <begin position="154"/>
        <end position="177"/>
    </location>
</feature>
<keyword evidence="10" id="KW-1185">Reference proteome</keyword>
<keyword evidence="9" id="KW-0762">Sugar transport</keyword>
<keyword evidence="2 7" id="KW-0813">Transport</keyword>
<dbReference type="InterPro" id="IPR051393">
    <property type="entry name" value="ABC_transporter_permease"/>
</dbReference>
<dbReference type="AlphaFoldDB" id="A0A841R9S4"/>
<dbReference type="Proteomes" id="UP000587760">
    <property type="component" value="Unassembled WGS sequence"/>
</dbReference>
<evidence type="ECO:0000256" key="7">
    <source>
        <dbReference type="RuleBase" id="RU363032"/>
    </source>
</evidence>
<evidence type="ECO:0000313" key="9">
    <source>
        <dbReference type="EMBL" id="MBB6479987.1"/>
    </source>
</evidence>
<organism evidence="9 10">
    <name type="scientific">Spirochaeta isovalerica</name>
    <dbReference type="NCBI Taxonomy" id="150"/>
    <lineage>
        <taxon>Bacteria</taxon>
        <taxon>Pseudomonadati</taxon>
        <taxon>Spirochaetota</taxon>
        <taxon>Spirochaetia</taxon>
        <taxon>Spirochaetales</taxon>
        <taxon>Spirochaetaceae</taxon>
        <taxon>Spirochaeta</taxon>
    </lineage>
</organism>
<evidence type="ECO:0000256" key="6">
    <source>
        <dbReference type="ARBA" id="ARBA00023136"/>
    </source>
</evidence>
<dbReference type="GO" id="GO:0055085">
    <property type="term" value="P:transmembrane transport"/>
    <property type="evidence" value="ECO:0007669"/>
    <property type="project" value="InterPro"/>
</dbReference>
<evidence type="ECO:0000313" key="10">
    <source>
        <dbReference type="Proteomes" id="UP000587760"/>
    </source>
</evidence>
<dbReference type="RefSeq" id="WP_221439834.1">
    <property type="nucleotide sequence ID" value="NZ_JACHGJ010000002.1"/>
</dbReference>
<feature type="transmembrane region" description="Helical" evidence="7">
    <location>
        <begin position="106"/>
        <end position="126"/>
    </location>
</feature>
<gene>
    <name evidence="9" type="ORF">HNR50_001645</name>
</gene>
<evidence type="ECO:0000259" key="8">
    <source>
        <dbReference type="PROSITE" id="PS50928"/>
    </source>
</evidence>
<reference evidence="9 10" key="1">
    <citation type="submission" date="2020-08" db="EMBL/GenBank/DDBJ databases">
        <title>Genomic Encyclopedia of Type Strains, Phase IV (KMG-IV): sequencing the most valuable type-strain genomes for metagenomic binning, comparative biology and taxonomic classification.</title>
        <authorList>
            <person name="Goeker M."/>
        </authorList>
    </citation>
    <scope>NUCLEOTIDE SEQUENCE [LARGE SCALE GENOMIC DNA]</scope>
    <source>
        <strain evidence="9 10">DSM 2461</strain>
    </source>
</reference>
<dbReference type="PANTHER" id="PTHR30193:SF37">
    <property type="entry name" value="INNER MEMBRANE ABC TRANSPORTER PERMEASE PROTEIN YCJO"/>
    <property type="match status" value="1"/>
</dbReference>
<accession>A0A841R9S4</accession>
<keyword evidence="4 7" id="KW-0812">Transmembrane</keyword>
<feature type="transmembrane region" description="Helical" evidence="7">
    <location>
        <begin position="12"/>
        <end position="39"/>
    </location>
</feature>
<evidence type="ECO:0000256" key="3">
    <source>
        <dbReference type="ARBA" id="ARBA00022475"/>
    </source>
</evidence>
<dbReference type="PANTHER" id="PTHR30193">
    <property type="entry name" value="ABC TRANSPORTER PERMEASE PROTEIN"/>
    <property type="match status" value="1"/>
</dbReference>
<dbReference type="Gene3D" id="1.10.3720.10">
    <property type="entry name" value="MetI-like"/>
    <property type="match status" value="1"/>
</dbReference>
<dbReference type="Pfam" id="PF00528">
    <property type="entry name" value="BPD_transp_1"/>
    <property type="match status" value="1"/>
</dbReference>
<feature type="transmembrane region" description="Helical" evidence="7">
    <location>
        <begin position="215"/>
        <end position="234"/>
    </location>
</feature>
<feature type="domain" description="ABC transmembrane type-1" evidence="8">
    <location>
        <begin position="69"/>
        <end position="281"/>
    </location>
</feature>
<dbReference type="InterPro" id="IPR035906">
    <property type="entry name" value="MetI-like_sf"/>
</dbReference>
<keyword evidence="5 7" id="KW-1133">Transmembrane helix</keyword>